<dbReference type="PIRSF" id="PIRSF017184">
    <property type="entry name" value="Nnr"/>
    <property type="match status" value="1"/>
</dbReference>
<keyword evidence="7 17" id="KW-0067">ATP-binding</keyword>
<evidence type="ECO:0000313" key="22">
    <source>
        <dbReference type="EMBL" id="SFN13932.1"/>
    </source>
</evidence>
<organism evidence="22 23">
    <name type="scientific">Dokdonella immobilis</name>
    <dbReference type="NCBI Taxonomy" id="578942"/>
    <lineage>
        <taxon>Bacteria</taxon>
        <taxon>Pseudomonadati</taxon>
        <taxon>Pseudomonadota</taxon>
        <taxon>Gammaproteobacteria</taxon>
        <taxon>Lysobacterales</taxon>
        <taxon>Rhodanobacteraceae</taxon>
        <taxon>Dokdonella</taxon>
    </lineage>
</organism>
<comment type="function">
    <text evidence="17">Catalyzes the dehydration of the S-form of NAD(P)HX at the expense of ADP, which is converted to AMP. Together with NAD(P)HX epimerase, which catalyzes the epimerization of the S- and R-forms, the enzyme allows the repair of both epimers of NAD(P)HX, a damaged form of NAD(P)H that is a result of enzymatic or heat-dependent hydration.</text>
</comment>
<comment type="catalytic activity">
    <reaction evidence="16 17 19">
        <text>(6S)-NADPHX + ADP = AMP + phosphate + NADPH + H(+)</text>
        <dbReference type="Rhea" id="RHEA:32235"/>
        <dbReference type="ChEBI" id="CHEBI:15378"/>
        <dbReference type="ChEBI" id="CHEBI:43474"/>
        <dbReference type="ChEBI" id="CHEBI:57783"/>
        <dbReference type="ChEBI" id="CHEBI:64076"/>
        <dbReference type="ChEBI" id="CHEBI:456215"/>
        <dbReference type="ChEBI" id="CHEBI:456216"/>
        <dbReference type="EC" id="4.2.1.136"/>
    </reaction>
</comment>
<dbReference type="GO" id="GO:0046872">
    <property type="term" value="F:metal ion binding"/>
    <property type="evidence" value="ECO:0007669"/>
    <property type="project" value="UniProtKB-UniRule"/>
</dbReference>
<dbReference type="EC" id="5.1.99.6" evidence="19"/>
<dbReference type="STRING" id="578942.SAMN05216289_10599"/>
<evidence type="ECO:0000256" key="8">
    <source>
        <dbReference type="ARBA" id="ARBA00022857"/>
    </source>
</evidence>
<feature type="binding site" evidence="18">
    <location>
        <position position="65"/>
    </location>
    <ligand>
        <name>K(+)</name>
        <dbReference type="ChEBI" id="CHEBI:29103"/>
    </ligand>
</feature>
<keyword evidence="13" id="KW-0511">Multifunctional enzyme</keyword>
<dbReference type="Gene3D" id="3.40.50.10260">
    <property type="entry name" value="YjeF N-terminal domain"/>
    <property type="match status" value="1"/>
</dbReference>
<dbReference type="EC" id="4.2.1.136" evidence="19"/>
<sequence>MPTSSRSTNLYTVEQVRRIDQAAIREGGLPGTELMQRAATAAFAALRRIWPQARTLTVIAGSGNNGGDAFLLARLAREAQWQVQLVALGERSGGDAAAARDAWIREGGRITVADMQTRLPDADVLVDGLFGTGIARAPEGVAAHLIEAMNAFRGGRLALDVPSGLDADNGTAPGPVLRADATVSFVGWKRGLFTADGVDCCGQLELDLLGIPDPVCAGIGPDCELLEAGFANVLPPRIRNVNKGRFGHVLIIGGDIGMPGSVRLAGEAALRVGAGLVSIATRAQHIGAVVGDRPELMAMAADGPQSTEAMLARASVLAVGPGLGQGAWGHALWDKALRAGLPLVLDADGLNLLARQPLPLPATTVLTPHPGEAARLLGCDTAAIQADRFAAARALASRYACVVVLKGAGSLVAAADGRIALCPFGNPGMASAGMGDVLTGVVAGLLAQGLGAWDAACLGTLVHARAGDRAAGPRPRGMIASDLFEALRDVVNGSPS</sequence>
<evidence type="ECO:0000256" key="5">
    <source>
        <dbReference type="ARBA" id="ARBA00022723"/>
    </source>
</evidence>
<dbReference type="SUPFAM" id="SSF64153">
    <property type="entry name" value="YjeF N-terminal domain-like"/>
    <property type="match status" value="1"/>
</dbReference>
<evidence type="ECO:0000256" key="18">
    <source>
        <dbReference type="HAMAP-Rule" id="MF_01966"/>
    </source>
</evidence>
<keyword evidence="10 17" id="KW-0520">NAD</keyword>
<comment type="similarity">
    <text evidence="17">Belongs to the NnrD/CARKD family.</text>
</comment>
<feature type="binding site" evidence="17">
    <location>
        <position position="435"/>
    </location>
    <ligand>
        <name>AMP</name>
        <dbReference type="ChEBI" id="CHEBI:456215"/>
    </ligand>
</feature>
<evidence type="ECO:0000256" key="1">
    <source>
        <dbReference type="ARBA" id="ARBA00000013"/>
    </source>
</evidence>
<dbReference type="HAMAP" id="MF_01965">
    <property type="entry name" value="NADHX_dehydratase"/>
    <property type="match status" value="1"/>
</dbReference>
<evidence type="ECO:0000256" key="4">
    <source>
        <dbReference type="ARBA" id="ARBA00009524"/>
    </source>
</evidence>
<gene>
    <name evidence="18" type="primary">nnrE</name>
    <name evidence="17" type="synonym">nnrD</name>
    <name evidence="22" type="ORF">SAMN05216289_10599</name>
</gene>
<evidence type="ECO:0000256" key="12">
    <source>
        <dbReference type="ARBA" id="ARBA00023239"/>
    </source>
</evidence>
<comment type="caution">
    <text evidence="17">Lacks conserved residue(s) required for the propagation of feature annotation.</text>
</comment>
<dbReference type="PROSITE" id="PS51383">
    <property type="entry name" value="YJEF_C_3"/>
    <property type="match status" value="1"/>
</dbReference>
<dbReference type="HAMAP" id="MF_01966">
    <property type="entry name" value="NADHX_epimerase"/>
    <property type="match status" value="1"/>
</dbReference>
<dbReference type="InterPro" id="IPR029056">
    <property type="entry name" value="Ribokinase-like"/>
</dbReference>
<keyword evidence="8 17" id="KW-0521">NADP</keyword>
<comment type="similarity">
    <text evidence="3 19">In the N-terminal section; belongs to the NnrE/AIBP family.</text>
</comment>
<keyword evidence="5 18" id="KW-0479">Metal-binding</keyword>
<comment type="similarity">
    <text evidence="18">Belongs to the NnrE/AIBP family.</text>
</comment>
<keyword evidence="12 17" id="KW-0456">Lyase</keyword>
<reference evidence="22 23" key="1">
    <citation type="submission" date="2016-10" db="EMBL/GenBank/DDBJ databases">
        <authorList>
            <person name="de Groot N.N."/>
        </authorList>
    </citation>
    <scope>NUCLEOTIDE SEQUENCE [LARGE SCALE GENOMIC DNA]</scope>
    <source>
        <strain evidence="22 23">CGMCC 1.7659</strain>
    </source>
</reference>
<evidence type="ECO:0000256" key="17">
    <source>
        <dbReference type="HAMAP-Rule" id="MF_01965"/>
    </source>
</evidence>
<proteinExistence type="inferred from homology"/>
<evidence type="ECO:0000256" key="14">
    <source>
        <dbReference type="ARBA" id="ARBA00025153"/>
    </source>
</evidence>
<feature type="binding site" evidence="18">
    <location>
        <begin position="64"/>
        <end position="68"/>
    </location>
    <ligand>
        <name>(6S)-NADPHX</name>
        <dbReference type="ChEBI" id="CHEBI:64076"/>
    </ligand>
</feature>
<evidence type="ECO:0000256" key="3">
    <source>
        <dbReference type="ARBA" id="ARBA00006001"/>
    </source>
</evidence>
<comment type="subunit">
    <text evidence="17">Homotetramer.</text>
</comment>
<evidence type="ECO:0000256" key="7">
    <source>
        <dbReference type="ARBA" id="ARBA00022840"/>
    </source>
</evidence>
<feature type="binding site" evidence="18">
    <location>
        <begin position="131"/>
        <end position="137"/>
    </location>
    <ligand>
        <name>(6S)-NADPHX</name>
        <dbReference type="ChEBI" id="CHEBI:64076"/>
    </ligand>
</feature>
<comment type="function">
    <text evidence="18">Catalyzes the epimerization of the S- and R-forms of NAD(P)HX, a damaged form of NAD(P)H that is a result of enzymatic or heat-dependent hydration. This is a prerequisite for the S-specific NAD(P)H-hydrate dehydratase to allow the repair of both epimers of NAD(P)HX.</text>
</comment>
<dbReference type="InterPro" id="IPR036652">
    <property type="entry name" value="YjeF_N_dom_sf"/>
</dbReference>
<keyword evidence="23" id="KW-1185">Reference proteome</keyword>
<comment type="function">
    <text evidence="14 19">Bifunctional enzyme that catalyzes the epimerization of the S- and R-forms of NAD(P)HX and the dehydration of the S-form of NAD(P)HX at the expense of ADP, which is converted to AMP. This allows the repair of both epimers of NAD(P)HX, a damaged form of NAD(P)H that is a result of enzymatic or heat-dependent hydration.</text>
</comment>
<dbReference type="Gene3D" id="3.40.1190.20">
    <property type="match status" value="1"/>
</dbReference>
<feature type="binding site" evidence="18">
    <location>
        <position position="160"/>
    </location>
    <ligand>
        <name>(6S)-NADPHX</name>
        <dbReference type="ChEBI" id="CHEBI:64076"/>
    </ligand>
</feature>
<comment type="catalytic activity">
    <reaction evidence="15 17 19">
        <text>(6S)-NADHX + ADP = AMP + phosphate + NADH + H(+)</text>
        <dbReference type="Rhea" id="RHEA:32223"/>
        <dbReference type="ChEBI" id="CHEBI:15378"/>
        <dbReference type="ChEBI" id="CHEBI:43474"/>
        <dbReference type="ChEBI" id="CHEBI:57945"/>
        <dbReference type="ChEBI" id="CHEBI:64074"/>
        <dbReference type="ChEBI" id="CHEBI:456215"/>
        <dbReference type="ChEBI" id="CHEBI:456216"/>
        <dbReference type="EC" id="4.2.1.136"/>
    </reaction>
</comment>
<dbReference type="InterPro" id="IPR017953">
    <property type="entry name" value="Carbohydrate_kinase_pred_CS"/>
</dbReference>
<dbReference type="PANTHER" id="PTHR12592">
    <property type="entry name" value="ATP-DEPENDENT (S)-NAD(P)H-HYDRATE DEHYDRATASE FAMILY MEMBER"/>
    <property type="match status" value="1"/>
</dbReference>
<dbReference type="Proteomes" id="UP000198575">
    <property type="component" value="Unassembled WGS sequence"/>
</dbReference>
<feature type="binding site" evidence="17">
    <location>
        <position position="322"/>
    </location>
    <ligand>
        <name>(6S)-NADPHX</name>
        <dbReference type="ChEBI" id="CHEBI:64076"/>
    </ligand>
</feature>
<dbReference type="GO" id="GO:0046496">
    <property type="term" value="P:nicotinamide nucleotide metabolic process"/>
    <property type="evidence" value="ECO:0007669"/>
    <property type="project" value="UniProtKB-UniRule"/>
</dbReference>
<dbReference type="Pfam" id="PF03853">
    <property type="entry name" value="YjeF_N"/>
    <property type="match status" value="1"/>
</dbReference>
<dbReference type="AlphaFoldDB" id="A0A1I4WL59"/>
<dbReference type="PANTHER" id="PTHR12592:SF0">
    <property type="entry name" value="ATP-DEPENDENT (S)-NAD(P)H-HYDRATE DEHYDRATASE"/>
    <property type="match status" value="1"/>
</dbReference>
<evidence type="ECO:0000256" key="10">
    <source>
        <dbReference type="ARBA" id="ARBA00023027"/>
    </source>
</evidence>
<evidence type="ECO:0000256" key="2">
    <source>
        <dbReference type="ARBA" id="ARBA00000909"/>
    </source>
</evidence>
<dbReference type="InterPro" id="IPR000631">
    <property type="entry name" value="CARKD"/>
</dbReference>
<feature type="binding site" evidence="17">
    <location>
        <begin position="406"/>
        <end position="410"/>
    </location>
    <ligand>
        <name>AMP</name>
        <dbReference type="ChEBI" id="CHEBI:456215"/>
    </ligand>
</feature>
<feature type="binding site" evidence="17">
    <location>
        <position position="436"/>
    </location>
    <ligand>
        <name>(6S)-NADPHX</name>
        <dbReference type="ChEBI" id="CHEBI:64076"/>
    </ligand>
</feature>
<dbReference type="PROSITE" id="PS01050">
    <property type="entry name" value="YJEF_C_2"/>
    <property type="match status" value="1"/>
</dbReference>
<comment type="similarity">
    <text evidence="4 19">In the C-terminal section; belongs to the NnrD/CARKD family.</text>
</comment>
<dbReference type="GO" id="GO:0005524">
    <property type="term" value="F:ATP binding"/>
    <property type="evidence" value="ECO:0007669"/>
    <property type="project" value="UniProtKB-UniRule"/>
</dbReference>
<dbReference type="OrthoDB" id="9806925at2"/>
<feature type="binding site" evidence="18">
    <location>
        <position position="163"/>
    </location>
    <ligand>
        <name>K(+)</name>
        <dbReference type="ChEBI" id="CHEBI:29103"/>
    </ligand>
</feature>
<comment type="cofactor">
    <cofactor evidence="17">
        <name>Mg(2+)</name>
        <dbReference type="ChEBI" id="CHEBI:18420"/>
    </cofactor>
</comment>
<dbReference type="Pfam" id="PF01256">
    <property type="entry name" value="Carb_kinase"/>
    <property type="match status" value="1"/>
</dbReference>
<evidence type="ECO:0000313" key="23">
    <source>
        <dbReference type="Proteomes" id="UP000198575"/>
    </source>
</evidence>
<feature type="domain" description="YjeF C-terminal" evidence="20">
    <location>
        <begin position="226"/>
        <end position="494"/>
    </location>
</feature>
<evidence type="ECO:0000259" key="21">
    <source>
        <dbReference type="PROSITE" id="PS51385"/>
    </source>
</evidence>
<dbReference type="SUPFAM" id="SSF53613">
    <property type="entry name" value="Ribokinase-like"/>
    <property type="match status" value="1"/>
</dbReference>
<feature type="domain" description="YjeF N-terminal" evidence="21">
    <location>
        <begin position="16"/>
        <end position="217"/>
    </location>
</feature>
<dbReference type="GO" id="GO:0052856">
    <property type="term" value="F:NAD(P)HX epimerase activity"/>
    <property type="evidence" value="ECO:0007669"/>
    <property type="project" value="UniProtKB-UniRule"/>
</dbReference>
<dbReference type="EMBL" id="FOVF01000005">
    <property type="protein sequence ID" value="SFN13932.1"/>
    <property type="molecule type" value="Genomic_DNA"/>
</dbReference>
<evidence type="ECO:0000256" key="9">
    <source>
        <dbReference type="ARBA" id="ARBA00022958"/>
    </source>
</evidence>
<evidence type="ECO:0000256" key="6">
    <source>
        <dbReference type="ARBA" id="ARBA00022741"/>
    </source>
</evidence>
<keyword evidence="11 18" id="KW-0413">Isomerase</keyword>
<feature type="binding site" evidence="17">
    <location>
        <position position="369"/>
    </location>
    <ligand>
        <name>(6S)-NADPHX</name>
        <dbReference type="ChEBI" id="CHEBI:64076"/>
    </ligand>
</feature>
<dbReference type="PROSITE" id="PS51385">
    <property type="entry name" value="YJEF_N"/>
    <property type="match status" value="1"/>
</dbReference>
<accession>A0A1I4WL59</accession>
<dbReference type="GO" id="GO:0052855">
    <property type="term" value="F:ADP-dependent NAD(P)H-hydrate dehydratase activity"/>
    <property type="evidence" value="ECO:0007669"/>
    <property type="project" value="UniProtKB-UniRule"/>
</dbReference>
<protein>
    <recommendedName>
        <fullName evidence="19">Bifunctional NAD(P)H-hydrate repair enzyme</fullName>
    </recommendedName>
    <alternativeName>
        <fullName evidence="19">Nicotinamide nucleotide repair protein</fullName>
    </alternativeName>
    <domain>
        <recommendedName>
            <fullName evidence="19">ADP-dependent (S)-NAD(P)H-hydrate dehydratase</fullName>
            <ecNumber evidence="19">4.2.1.136</ecNumber>
        </recommendedName>
        <alternativeName>
            <fullName evidence="19">ADP-dependent NAD(P)HX dehydratase</fullName>
        </alternativeName>
    </domain>
    <domain>
        <recommendedName>
            <fullName evidence="19">NAD(P)H-hydrate epimerase</fullName>
            <ecNumber evidence="19">5.1.99.6</ecNumber>
        </recommendedName>
    </domain>
</protein>
<name>A0A1I4WL59_9GAMM</name>
<dbReference type="GO" id="GO:0110051">
    <property type="term" value="P:metabolite repair"/>
    <property type="evidence" value="ECO:0007669"/>
    <property type="project" value="TreeGrafter"/>
</dbReference>
<evidence type="ECO:0000256" key="16">
    <source>
        <dbReference type="ARBA" id="ARBA00049209"/>
    </source>
</evidence>
<evidence type="ECO:0000259" key="20">
    <source>
        <dbReference type="PROSITE" id="PS51383"/>
    </source>
</evidence>
<comment type="catalytic activity">
    <reaction evidence="1 18 19">
        <text>(6R)-NADHX = (6S)-NADHX</text>
        <dbReference type="Rhea" id="RHEA:32215"/>
        <dbReference type="ChEBI" id="CHEBI:64074"/>
        <dbReference type="ChEBI" id="CHEBI:64075"/>
        <dbReference type="EC" id="5.1.99.6"/>
    </reaction>
</comment>
<dbReference type="NCBIfam" id="TIGR00197">
    <property type="entry name" value="yjeF_nterm"/>
    <property type="match status" value="1"/>
</dbReference>
<comment type="catalytic activity">
    <reaction evidence="2 18 19">
        <text>(6R)-NADPHX = (6S)-NADPHX</text>
        <dbReference type="Rhea" id="RHEA:32227"/>
        <dbReference type="ChEBI" id="CHEBI:64076"/>
        <dbReference type="ChEBI" id="CHEBI:64077"/>
        <dbReference type="EC" id="5.1.99.6"/>
    </reaction>
</comment>
<comment type="cofactor">
    <cofactor evidence="18 19">
        <name>K(+)</name>
        <dbReference type="ChEBI" id="CHEBI:29103"/>
    </cofactor>
    <text evidence="18 19">Binds 1 potassium ion per subunit.</text>
</comment>
<evidence type="ECO:0000256" key="19">
    <source>
        <dbReference type="PIRNR" id="PIRNR017184"/>
    </source>
</evidence>
<feature type="binding site" evidence="18">
    <location>
        <position position="127"/>
    </location>
    <ligand>
        <name>K(+)</name>
        <dbReference type="ChEBI" id="CHEBI:29103"/>
    </ligand>
</feature>
<dbReference type="InterPro" id="IPR030677">
    <property type="entry name" value="Nnr"/>
</dbReference>
<evidence type="ECO:0000256" key="11">
    <source>
        <dbReference type="ARBA" id="ARBA00023235"/>
    </source>
</evidence>
<dbReference type="RefSeq" id="WP_092405778.1">
    <property type="nucleotide sequence ID" value="NZ_FOVF01000005.1"/>
</dbReference>
<dbReference type="NCBIfam" id="TIGR00196">
    <property type="entry name" value="yjeF_cterm"/>
    <property type="match status" value="1"/>
</dbReference>
<keyword evidence="6 17" id="KW-0547">Nucleotide-binding</keyword>
<dbReference type="InterPro" id="IPR004443">
    <property type="entry name" value="YjeF_N_dom"/>
</dbReference>
<evidence type="ECO:0000256" key="13">
    <source>
        <dbReference type="ARBA" id="ARBA00023268"/>
    </source>
</evidence>
<dbReference type="CDD" id="cd01171">
    <property type="entry name" value="YXKO-related"/>
    <property type="match status" value="1"/>
</dbReference>
<keyword evidence="9 18" id="KW-0630">Potassium</keyword>
<evidence type="ECO:0000256" key="15">
    <source>
        <dbReference type="ARBA" id="ARBA00048238"/>
    </source>
</evidence>